<dbReference type="Proteomes" id="UP000789920">
    <property type="component" value="Unassembled WGS sequence"/>
</dbReference>
<accession>A0ACA9SN15</accession>
<evidence type="ECO:0000313" key="2">
    <source>
        <dbReference type="Proteomes" id="UP000789920"/>
    </source>
</evidence>
<feature type="non-terminal residue" evidence="1">
    <location>
        <position position="48"/>
    </location>
</feature>
<feature type="non-terminal residue" evidence="1">
    <location>
        <position position="1"/>
    </location>
</feature>
<sequence>SPSKPCIQRAATGNIGKRDKVQNSNYHLAKKKINDTHFTTLAKANNMT</sequence>
<comment type="caution">
    <text evidence="1">The sequence shown here is derived from an EMBL/GenBank/DDBJ whole genome shotgun (WGS) entry which is preliminary data.</text>
</comment>
<dbReference type="EMBL" id="CAJVQC010130165">
    <property type="protein sequence ID" value="CAG8841386.1"/>
    <property type="molecule type" value="Genomic_DNA"/>
</dbReference>
<organism evidence="1 2">
    <name type="scientific">Racocetra persica</name>
    <dbReference type="NCBI Taxonomy" id="160502"/>
    <lineage>
        <taxon>Eukaryota</taxon>
        <taxon>Fungi</taxon>
        <taxon>Fungi incertae sedis</taxon>
        <taxon>Mucoromycota</taxon>
        <taxon>Glomeromycotina</taxon>
        <taxon>Glomeromycetes</taxon>
        <taxon>Diversisporales</taxon>
        <taxon>Gigasporaceae</taxon>
        <taxon>Racocetra</taxon>
    </lineage>
</organism>
<name>A0ACA9SN15_9GLOM</name>
<evidence type="ECO:0000313" key="1">
    <source>
        <dbReference type="EMBL" id="CAG8841386.1"/>
    </source>
</evidence>
<gene>
    <name evidence="1" type="ORF">RPERSI_LOCUS31851</name>
</gene>
<protein>
    <submittedName>
        <fullName evidence="1">3195_t:CDS:1</fullName>
    </submittedName>
</protein>
<proteinExistence type="predicted"/>
<reference evidence="1" key="1">
    <citation type="submission" date="2021-06" db="EMBL/GenBank/DDBJ databases">
        <authorList>
            <person name="Kallberg Y."/>
            <person name="Tangrot J."/>
            <person name="Rosling A."/>
        </authorList>
    </citation>
    <scope>NUCLEOTIDE SEQUENCE</scope>
    <source>
        <strain evidence="1">MA461A</strain>
    </source>
</reference>
<keyword evidence="2" id="KW-1185">Reference proteome</keyword>